<evidence type="ECO:0000256" key="1">
    <source>
        <dbReference type="ARBA" id="ARBA00025604"/>
    </source>
</evidence>
<dbReference type="PRINTS" id="PR00681">
    <property type="entry name" value="RIBOSOMALS1"/>
</dbReference>
<feature type="domain" description="S1 motif" evidence="2">
    <location>
        <begin position="196"/>
        <end position="265"/>
    </location>
</feature>
<dbReference type="FunFam" id="2.40.50.140:FF:000103">
    <property type="entry name" value="protein RRP5 homolog"/>
    <property type="match status" value="1"/>
</dbReference>
<accession>A0A1F5PXP1</accession>
<feature type="domain" description="S1 motif" evidence="2">
    <location>
        <begin position="101"/>
        <end position="179"/>
    </location>
</feature>
<protein>
    <recommendedName>
        <fullName evidence="2">S1 motif domain-containing protein</fullName>
    </recommendedName>
</protein>
<dbReference type="Gene3D" id="2.40.50.140">
    <property type="entry name" value="Nucleic acid-binding proteins"/>
    <property type="match status" value="4"/>
</dbReference>
<evidence type="ECO:0000259" key="2">
    <source>
        <dbReference type="PROSITE" id="PS50126"/>
    </source>
</evidence>
<gene>
    <name evidence="3" type="ORF">A3B10_00455</name>
</gene>
<dbReference type="GO" id="GO:0003676">
    <property type="term" value="F:nucleic acid binding"/>
    <property type="evidence" value="ECO:0007669"/>
    <property type="project" value="InterPro"/>
</dbReference>
<dbReference type="CDD" id="cd04465">
    <property type="entry name" value="S1_RPS1_repeat_ec2_hs2"/>
    <property type="match status" value="1"/>
</dbReference>
<evidence type="ECO:0000313" key="3">
    <source>
        <dbReference type="EMBL" id="OGE94685.1"/>
    </source>
</evidence>
<dbReference type="InterPro" id="IPR052757">
    <property type="entry name" value="Ribosomal_protein_S1"/>
</dbReference>
<dbReference type="STRING" id="1817841.A3B10_00455"/>
<dbReference type="EMBL" id="MFFB01000012">
    <property type="protein sequence ID" value="OGE94685.1"/>
    <property type="molecule type" value="Genomic_DNA"/>
</dbReference>
<dbReference type="InterPro" id="IPR003029">
    <property type="entry name" value="S1_domain"/>
</dbReference>
<name>A0A1F5PXP1_9BACT</name>
<organism evidence="3 4">
    <name type="scientific">Candidatus Doudnabacteria bacterium RIFCSPLOWO2_01_FULL_44_21</name>
    <dbReference type="NCBI Taxonomy" id="1817841"/>
    <lineage>
        <taxon>Bacteria</taxon>
        <taxon>Candidatus Doudnaibacteriota</taxon>
    </lineage>
</organism>
<dbReference type="PROSITE" id="PS50126">
    <property type="entry name" value="S1"/>
    <property type="match status" value="4"/>
</dbReference>
<proteinExistence type="predicted"/>
<dbReference type="InterPro" id="IPR035104">
    <property type="entry name" value="Ribosomal_protein_S1-like"/>
</dbReference>
<dbReference type="SUPFAM" id="SSF50249">
    <property type="entry name" value="Nucleic acid-binding proteins"/>
    <property type="match status" value="4"/>
</dbReference>
<reference evidence="3 4" key="1">
    <citation type="journal article" date="2016" name="Nat. Commun.">
        <title>Thousands of microbial genomes shed light on interconnected biogeochemical processes in an aquifer system.</title>
        <authorList>
            <person name="Anantharaman K."/>
            <person name="Brown C.T."/>
            <person name="Hug L.A."/>
            <person name="Sharon I."/>
            <person name="Castelle C.J."/>
            <person name="Probst A.J."/>
            <person name="Thomas B.C."/>
            <person name="Singh A."/>
            <person name="Wilkins M.J."/>
            <person name="Karaoz U."/>
            <person name="Brodie E.L."/>
            <person name="Williams K.H."/>
            <person name="Hubbard S.S."/>
            <person name="Banfield J.F."/>
        </authorList>
    </citation>
    <scope>NUCLEOTIDE SEQUENCE [LARGE SCALE GENOMIC DNA]</scope>
</reference>
<feature type="domain" description="S1 motif" evidence="2">
    <location>
        <begin position="16"/>
        <end position="83"/>
    </location>
</feature>
<dbReference type="AlphaFoldDB" id="A0A1F5PXP1"/>
<dbReference type="PANTHER" id="PTHR47559:SF1">
    <property type="entry name" value="OS03G0844900 PROTEIN"/>
    <property type="match status" value="1"/>
</dbReference>
<feature type="domain" description="S1 motif" evidence="2">
    <location>
        <begin position="282"/>
        <end position="348"/>
    </location>
</feature>
<dbReference type="SMART" id="SM00316">
    <property type="entry name" value="S1"/>
    <property type="match status" value="4"/>
</dbReference>
<dbReference type="PANTHER" id="PTHR47559">
    <property type="entry name" value="OS03G0844900 PROTEIN"/>
    <property type="match status" value="1"/>
</dbReference>
<sequence>MKDLLSREGFDLPKVGQIIQGEIINISKSNAIIDLGPIGIGIVYPGQFYDNPERMKSLKKGDGVSTMLIEVENDDGYRELSLKAAQLTTAWEDIREKMEKGELMSTTIVNINKGGLIVEVNGIQGFLPLSQLSSEHYPKVEGGDTTKIVQVLQKFKGQEFTVKIIDFNEAENKLIVSERAIREGAAKEELAKLKIGDVVDGEVTEVTDFGAFVRLSDHLDALIHSSEIDWKYIDNPKDILHAGEKVKAKIVNLDPATGRVFLSLKALKEDPWLKVEDKYQAGQKVTAKVIRVRQNGAFIELPGDIIGLLPASELGGKVPSEVLEAGKEYNMAIVSIDAKDHKLTLTLEKSE</sequence>
<dbReference type="Proteomes" id="UP000177281">
    <property type="component" value="Unassembled WGS sequence"/>
</dbReference>
<comment type="function">
    <text evidence="1">Binds mRNA; thus facilitating recognition of the initiation point. It is needed to translate mRNA with a short Shine-Dalgarno (SD) purine-rich sequence.</text>
</comment>
<dbReference type="Pfam" id="PF00575">
    <property type="entry name" value="S1"/>
    <property type="match status" value="3"/>
</dbReference>
<evidence type="ECO:0000313" key="4">
    <source>
        <dbReference type="Proteomes" id="UP000177281"/>
    </source>
</evidence>
<comment type="caution">
    <text evidence="3">The sequence shown here is derived from an EMBL/GenBank/DDBJ whole genome shotgun (WGS) entry which is preliminary data.</text>
</comment>
<dbReference type="InterPro" id="IPR012340">
    <property type="entry name" value="NA-bd_OB-fold"/>
</dbReference>